<dbReference type="EMBL" id="CACTIH010003696">
    <property type="protein sequence ID" value="CAA2982433.1"/>
    <property type="molecule type" value="Genomic_DNA"/>
</dbReference>
<evidence type="ECO:0000256" key="2">
    <source>
        <dbReference type="SAM" id="Phobius"/>
    </source>
</evidence>
<sequence>MGGARRFELTGPSVVDRILKVYNNSDLFLHSPLDANTYKFTLPKKAPRIAVVRIFQPQPIPETESQLRVLTSQNSPNGIQLLLVVRIDRFAKFATPSGLLNGLNPGIINHVRNSKQVHSIIEALVRFERSENRHSGSKQDNQTKCSTKEFNDKEDLEKKNKQHIENEDDGLTLKLSSCVTVALEDISSLLNQESENLSSIVTSLSIKGWLIILLLLALFCKELKAYS</sequence>
<dbReference type="Pfam" id="PF25072">
    <property type="entry name" value="DUF7796"/>
    <property type="match status" value="1"/>
</dbReference>
<feature type="domain" description="DUF7796" evidence="3">
    <location>
        <begin position="1"/>
        <end position="83"/>
    </location>
</feature>
<comment type="caution">
    <text evidence="4">The sequence shown here is derived from an EMBL/GenBank/DDBJ whole genome shotgun (WGS) entry which is preliminary data.</text>
</comment>
<evidence type="ECO:0000313" key="4">
    <source>
        <dbReference type="EMBL" id="CAA2982433.1"/>
    </source>
</evidence>
<proteinExistence type="predicted"/>
<accession>A0A8S0RT14</accession>
<evidence type="ECO:0000256" key="1">
    <source>
        <dbReference type="SAM" id="MobiDB-lite"/>
    </source>
</evidence>
<keyword evidence="5" id="KW-1185">Reference proteome</keyword>
<dbReference type="Proteomes" id="UP000594638">
    <property type="component" value="Unassembled WGS sequence"/>
</dbReference>
<dbReference type="InterPro" id="IPR056698">
    <property type="entry name" value="DUF7796"/>
</dbReference>
<keyword evidence="2" id="KW-0472">Membrane</keyword>
<gene>
    <name evidence="4" type="ORF">OLEA9_A043532</name>
</gene>
<protein>
    <submittedName>
        <fullName evidence="4">Uncharacterized protein LOC111379221</fullName>
    </submittedName>
</protein>
<dbReference type="Gramene" id="OE9A043532T1">
    <property type="protein sequence ID" value="OE9A043532C1"/>
    <property type="gene ID" value="OE9A043532"/>
</dbReference>
<reference evidence="4 5" key="1">
    <citation type="submission" date="2019-12" db="EMBL/GenBank/DDBJ databases">
        <authorList>
            <person name="Alioto T."/>
            <person name="Alioto T."/>
            <person name="Gomez Garrido J."/>
        </authorList>
    </citation>
    <scope>NUCLEOTIDE SEQUENCE [LARGE SCALE GENOMIC DNA]</scope>
</reference>
<dbReference type="PANTHER" id="PTHR35112">
    <property type="entry name" value="OS08G0360500 PROTEIN"/>
    <property type="match status" value="1"/>
</dbReference>
<keyword evidence="2" id="KW-0812">Transmembrane</keyword>
<evidence type="ECO:0000313" key="5">
    <source>
        <dbReference type="Proteomes" id="UP000594638"/>
    </source>
</evidence>
<dbReference type="OrthoDB" id="786436at2759"/>
<feature type="compositionally biased region" description="Basic and acidic residues" evidence="1">
    <location>
        <begin position="146"/>
        <end position="158"/>
    </location>
</feature>
<dbReference type="AlphaFoldDB" id="A0A8S0RT14"/>
<feature type="region of interest" description="Disordered" evidence="1">
    <location>
        <begin position="132"/>
        <end position="158"/>
    </location>
</feature>
<feature type="transmembrane region" description="Helical" evidence="2">
    <location>
        <begin position="197"/>
        <end position="220"/>
    </location>
</feature>
<evidence type="ECO:0000259" key="3">
    <source>
        <dbReference type="Pfam" id="PF25072"/>
    </source>
</evidence>
<organism evidence="4 5">
    <name type="scientific">Olea europaea subsp. europaea</name>
    <dbReference type="NCBI Taxonomy" id="158383"/>
    <lineage>
        <taxon>Eukaryota</taxon>
        <taxon>Viridiplantae</taxon>
        <taxon>Streptophyta</taxon>
        <taxon>Embryophyta</taxon>
        <taxon>Tracheophyta</taxon>
        <taxon>Spermatophyta</taxon>
        <taxon>Magnoliopsida</taxon>
        <taxon>eudicotyledons</taxon>
        <taxon>Gunneridae</taxon>
        <taxon>Pentapetalae</taxon>
        <taxon>asterids</taxon>
        <taxon>lamiids</taxon>
        <taxon>Lamiales</taxon>
        <taxon>Oleaceae</taxon>
        <taxon>Oleeae</taxon>
        <taxon>Olea</taxon>
    </lineage>
</organism>
<name>A0A8S0RT14_OLEEU</name>
<keyword evidence="2" id="KW-1133">Transmembrane helix</keyword>
<dbReference type="PANTHER" id="PTHR35112:SF1">
    <property type="entry name" value="RING_FYVE_PHD ZINC FINGER SUPERFAMILY PROTEIN"/>
    <property type="match status" value="1"/>
</dbReference>